<evidence type="ECO:0000256" key="7">
    <source>
        <dbReference type="ARBA" id="ARBA00022777"/>
    </source>
</evidence>
<dbReference type="InterPro" id="IPR050428">
    <property type="entry name" value="TCS_sensor_his_kinase"/>
</dbReference>
<dbReference type="InterPro" id="IPR005467">
    <property type="entry name" value="His_kinase_dom"/>
</dbReference>
<dbReference type="SUPFAM" id="SSF47384">
    <property type="entry name" value="Homodimeric domain of signal transducing histidine kinase"/>
    <property type="match status" value="1"/>
</dbReference>
<keyword evidence="5" id="KW-0808">Transferase</keyword>
<organism evidence="14 15">
    <name type="scientific">Nonomuraea composti</name>
    <dbReference type="NCBI Taxonomy" id="2720023"/>
    <lineage>
        <taxon>Bacteria</taxon>
        <taxon>Bacillati</taxon>
        <taxon>Actinomycetota</taxon>
        <taxon>Actinomycetes</taxon>
        <taxon>Streptosporangiales</taxon>
        <taxon>Streptosporangiaceae</taxon>
        <taxon>Nonomuraea</taxon>
    </lineage>
</organism>
<keyword evidence="4" id="KW-0597">Phosphoprotein</keyword>
<evidence type="ECO:0000256" key="6">
    <source>
        <dbReference type="ARBA" id="ARBA00022692"/>
    </source>
</evidence>
<comment type="catalytic activity">
    <reaction evidence="1">
        <text>ATP + protein L-histidine = ADP + protein N-phospho-L-histidine.</text>
        <dbReference type="EC" id="2.7.13.3"/>
    </reaction>
</comment>
<comment type="caution">
    <text evidence="14">The sequence shown here is derived from an EMBL/GenBank/DDBJ whole genome shotgun (WGS) entry which is preliminary data.</text>
</comment>
<dbReference type="EC" id="2.7.13.3" evidence="3"/>
<dbReference type="SUPFAM" id="SSF55874">
    <property type="entry name" value="ATPase domain of HSP90 chaperone/DNA topoisomerase II/histidine kinase"/>
    <property type="match status" value="1"/>
</dbReference>
<accession>A0ABX1BMM2</accession>
<dbReference type="PANTHER" id="PTHR45436">
    <property type="entry name" value="SENSOR HISTIDINE KINASE YKOH"/>
    <property type="match status" value="1"/>
</dbReference>
<dbReference type="PROSITE" id="PS50109">
    <property type="entry name" value="HIS_KIN"/>
    <property type="match status" value="1"/>
</dbReference>
<keyword evidence="9" id="KW-0902">Two-component regulatory system</keyword>
<dbReference type="SMART" id="SM00304">
    <property type="entry name" value="HAMP"/>
    <property type="match status" value="1"/>
</dbReference>
<evidence type="ECO:0000256" key="8">
    <source>
        <dbReference type="ARBA" id="ARBA00022989"/>
    </source>
</evidence>
<dbReference type="InterPro" id="IPR036097">
    <property type="entry name" value="HisK_dim/P_sf"/>
</dbReference>
<keyword evidence="15" id="KW-1185">Reference proteome</keyword>
<keyword evidence="7" id="KW-0418">Kinase</keyword>
<evidence type="ECO:0000313" key="14">
    <source>
        <dbReference type="EMBL" id="NJP98267.1"/>
    </source>
</evidence>
<evidence type="ECO:0000256" key="9">
    <source>
        <dbReference type="ARBA" id="ARBA00023012"/>
    </source>
</evidence>
<dbReference type="EMBL" id="JAATEP010000086">
    <property type="protein sequence ID" value="NJP98267.1"/>
    <property type="molecule type" value="Genomic_DNA"/>
</dbReference>
<evidence type="ECO:0000256" key="10">
    <source>
        <dbReference type="ARBA" id="ARBA00023136"/>
    </source>
</evidence>
<dbReference type="PANTHER" id="PTHR45436:SF5">
    <property type="entry name" value="SENSOR HISTIDINE KINASE TRCS"/>
    <property type="match status" value="1"/>
</dbReference>
<dbReference type="PRINTS" id="PR00344">
    <property type="entry name" value="BCTRLSENSOR"/>
</dbReference>
<name>A0ABX1BMM2_9ACTN</name>
<dbReference type="CDD" id="cd00082">
    <property type="entry name" value="HisKA"/>
    <property type="match status" value="1"/>
</dbReference>
<evidence type="ECO:0000313" key="15">
    <source>
        <dbReference type="Proteomes" id="UP000696294"/>
    </source>
</evidence>
<dbReference type="SUPFAM" id="SSF158472">
    <property type="entry name" value="HAMP domain-like"/>
    <property type="match status" value="1"/>
</dbReference>
<dbReference type="Pfam" id="PF00672">
    <property type="entry name" value="HAMP"/>
    <property type="match status" value="1"/>
</dbReference>
<dbReference type="Proteomes" id="UP000696294">
    <property type="component" value="Unassembled WGS sequence"/>
</dbReference>
<dbReference type="Pfam" id="PF00512">
    <property type="entry name" value="HisKA"/>
    <property type="match status" value="1"/>
</dbReference>
<reference evidence="14 15" key="1">
    <citation type="submission" date="2020-03" db="EMBL/GenBank/DDBJ databases">
        <title>WGS of actinomycetes isolated from Thailand.</title>
        <authorList>
            <person name="Thawai C."/>
        </authorList>
    </citation>
    <scope>NUCLEOTIDE SEQUENCE [LARGE SCALE GENOMIC DNA]</scope>
    <source>
        <strain evidence="14 15">FMUSA5-5</strain>
    </source>
</reference>
<protein>
    <recommendedName>
        <fullName evidence="3">histidine kinase</fullName>
        <ecNumber evidence="3">2.7.13.3</ecNumber>
    </recommendedName>
</protein>
<dbReference type="SMART" id="SM00387">
    <property type="entry name" value="HATPase_c"/>
    <property type="match status" value="1"/>
</dbReference>
<comment type="subcellular location">
    <subcellularLocation>
        <location evidence="2">Cell membrane</location>
    </subcellularLocation>
</comment>
<dbReference type="SMART" id="SM00388">
    <property type="entry name" value="HisKA"/>
    <property type="match status" value="1"/>
</dbReference>
<sequence>MRRTVRLRLTALYGGLFLMVGVVLVVLIYLLVRYSPFPAPPAAPDPLGGLSVPEPQVPRPDTMSRLLVNSLIALAVMAGAAAVLGWVTAGRVLRPLGEMTATVRRITADRLDRRLAATGPDDELKGLADTFDALLDRLEAAFTAQRRFVANASHELRTPLTLQRAMAEVALADPDADAQALRGVLERVVAAGKHQERLIEALLVLARSQQGLDRRQPLDLAEIAAEALDRHPGIDLETGLHLGPAPASGDQALLERLVTNLIDNAVRYNVPGGRVEVETATRAGRAALRVANSGPVIPPEQAHLLTQPFQRLEGGRRAGRDGLGLGLSIVAAIVEAHHGTLDIEPLPGGGLDVTVTVGQALSSSA</sequence>
<proteinExistence type="predicted"/>
<dbReference type="RefSeq" id="WP_168021609.1">
    <property type="nucleotide sequence ID" value="NZ_JAATEP010000086.1"/>
</dbReference>
<evidence type="ECO:0000256" key="3">
    <source>
        <dbReference type="ARBA" id="ARBA00012438"/>
    </source>
</evidence>
<evidence type="ECO:0000256" key="1">
    <source>
        <dbReference type="ARBA" id="ARBA00000085"/>
    </source>
</evidence>
<evidence type="ECO:0000259" key="13">
    <source>
        <dbReference type="PROSITE" id="PS50885"/>
    </source>
</evidence>
<dbReference type="Pfam" id="PF02518">
    <property type="entry name" value="HATPase_c"/>
    <property type="match status" value="1"/>
</dbReference>
<feature type="transmembrane region" description="Helical" evidence="11">
    <location>
        <begin position="12"/>
        <end position="32"/>
    </location>
</feature>
<dbReference type="InterPro" id="IPR004358">
    <property type="entry name" value="Sig_transdc_His_kin-like_C"/>
</dbReference>
<dbReference type="InterPro" id="IPR003661">
    <property type="entry name" value="HisK_dim/P_dom"/>
</dbReference>
<dbReference type="Gene3D" id="6.10.340.10">
    <property type="match status" value="1"/>
</dbReference>
<dbReference type="Gene3D" id="1.10.287.130">
    <property type="match status" value="1"/>
</dbReference>
<feature type="transmembrane region" description="Helical" evidence="11">
    <location>
        <begin position="66"/>
        <end position="89"/>
    </location>
</feature>
<dbReference type="CDD" id="cd00075">
    <property type="entry name" value="HATPase"/>
    <property type="match status" value="1"/>
</dbReference>
<dbReference type="CDD" id="cd06225">
    <property type="entry name" value="HAMP"/>
    <property type="match status" value="1"/>
</dbReference>
<evidence type="ECO:0000256" key="4">
    <source>
        <dbReference type="ARBA" id="ARBA00022553"/>
    </source>
</evidence>
<dbReference type="InterPro" id="IPR036890">
    <property type="entry name" value="HATPase_C_sf"/>
</dbReference>
<feature type="domain" description="Histidine kinase" evidence="12">
    <location>
        <begin position="151"/>
        <end position="361"/>
    </location>
</feature>
<keyword evidence="10 11" id="KW-0472">Membrane</keyword>
<evidence type="ECO:0000256" key="2">
    <source>
        <dbReference type="ARBA" id="ARBA00004236"/>
    </source>
</evidence>
<gene>
    <name evidence="14" type="ORF">HCN51_54110</name>
</gene>
<evidence type="ECO:0000259" key="12">
    <source>
        <dbReference type="PROSITE" id="PS50109"/>
    </source>
</evidence>
<dbReference type="Gene3D" id="3.30.565.10">
    <property type="entry name" value="Histidine kinase-like ATPase, C-terminal domain"/>
    <property type="match status" value="1"/>
</dbReference>
<dbReference type="InterPro" id="IPR003594">
    <property type="entry name" value="HATPase_dom"/>
</dbReference>
<dbReference type="PROSITE" id="PS50885">
    <property type="entry name" value="HAMP"/>
    <property type="match status" value="1"/>
</dbReference>
<dbReference type="InterPro" id="IPR003660">
    <property type="entry name" value="HAMP_dom"/>
</dbReference>
<keyword evidence="8 11" id="KW-1133">Transmembrane helix</keyword>
<feature type="domain" description="HAMP" evidence="13">
    <location>
        <begin position="90"/>
        <end position="143"/>
    </location>
</feature>
<keyword evidence="6 11" id="KW-0812">Transmembrane</keyword>
<evidence type="ECO:0000256" key="11">
    <source>
        <dbReference type="SAM" id="Phobius"/>
    </source>
</evidence>
<evidence type="ECO:0000256" key="5">
    <source>
        <dbReference type="ARBA" id="ARBA00022679"/>
    </source>
</evidence>